<reference evidence="1 2" key="1">
    <citation type="submission" date="2018-05" db="EMBL/GenBank/DDBJ databases">
        <title>Draft genome of Methanospirillum stamsii Pt1.</title>
        <authorList>
            <person name="Dueholm M.S."/>
            <person name="Nielsen P.H."/>
            <person name="Bakmann L.F."/>
            <person name="Otzen D.E."/>
        </authorList>
    </citation>
    <scope>NUCLEOTIDE SEQUENCE [LARGE SCALE GENOMIC DNA]</scope>
    <source>
        <strain evidence="1 2">Pt1</strain>
    </source>
</reference>
<keyword evidence="2" id="KW-1185">Reference proteome</keyword>
<evidence type="ECO:0000313" key="1">
    <source>
        <dbReference type="EMBL" id="PWR71916.1"/>
    </source>
</evidence>
<proteinExistence type="predicted"/>
<dbReference type="RefSeq" id="WP_109941548.1">
    <property type="nucleotide sequence ID" value="NZ_CP176366.1"/>
</dbReference>
<dbReference type="EMBL" id="QGMZ01000028">
    <property type="protein sequence ID" value="PWR71916.1"/>
    <property type="molecule type" value="Genomic_DNA"/>
</dbReference>
<protein>
    <submittedName>
        <fullName evidence="1">Uncharacterized protein</fullName>
    </submittedName>
</protein>
<comment type="caution">
    <text evidence="1">The sequence shown here is derived from an EMBL/GenBank/DDBJ whole genome shotgun (WGS) entry which is preliminary data.</text>
</comment>
<dbReference type="Proteomes" id="UP000245934">
    <property type="component" value="Unassembled WGS sequence"/>
</dbReference>
<evidence type="ECO:0000313" key="2">
    <source>
        <dbReference type="Proteomes" id="UP000245934"/>
    </source>
</evidence>
<accession>A0A2V2N2H0</accession>
<dbReference type="AlphaFoldDB" id="A0A2V2N2H0"/>
<sequence length="74" mass="8728">MPCPPEVLELINRFASYRSKYTATDYNETQLRNEFLNPFFEALGWDVYNKAGISELYKDVIHEYMVKIIEESVS</sequence>
<organism evidence="1 2">
    <name type="scientific">Methanospirillum stamsii</name>
    <dbReference type="NCBI Taxonomy" id="1277351"/>
    <lineage>
        <taxon>Archaea</taxon>
        <taxon>Methanobacteriati</taxon>
        <taxon>Methanobacteriota</taxon>
        <taxon>Stenosarchaea group</taxon>
        <taxon>Methanomicrobia</taxon>
        <taxon>Methanomicrobiales</taxon>
        <taxon>Methanospirillaceae</taxon>
        <taxon>Methanospirillum</taxon>
    </lineage>
</organism>
<dbReference type="OrthoDB" id="112158at2157"/>
<gene>
    <name evidence="1" type="ORF">DLD82_12945</name>
</gene>
<name>A0A2V2N2H0_9EURY</name>
<dbReference type="GeneID" id="97610134"/>